<dbReference type="SUPFAM" id="SSF63817">
    <property type="entry name" value="Sortase"/>
    <property type="match status" value="1"/>
</dbReference>
<dbReference type="InterPro" id="IPR053525">
    <property type="entry name" value="Sortase_D"/>
</dbReference>
<evidence type="ECO:0000256" key="2">
    <source>
        <dbReference type="PIRSR" id="PIRSR605754-1"/>
    </source>
</evidence>
<dbReference type="InterPro" id="IPR041999">
    <property type="entry name" value="Sortase_D_1"/>
</dbReference>
<accession>A0A1G9RE36</accession>
<dbReference type="NCBIfam" id="NF033746">
    <property type="entry name" value="class_D_sortase"/>
    <property type="match status" value="1"/>
</dbReference>
<dbReference type="NCBIfam" id="TIGR01076">
    <property type="entry name" value="sortase_fam"/>
    <property type="match status" value="1"/>
</dbReference>
<dbReference type="Gene3D" id="2.40.260.10">
    <property type="entry name" value="Sortase"/>
    <property type="match status" value="1"/>
</dbReference>
<evidence type="ECO:0000313" key="4">
    <source>
        <dbReference type="EMBL" id="SDM21484.1"/>
    </source>
</evidence>
<dbReference type="AlphaFoldDB" id="A0A1G9RE36"/>
<dbReference type="GO" id="GO:0016787">
    <property type="term" value="F:hydrolase activity"/>
    <property type="evidence" value="ECO:0007669"/>
    <property type="project" value="UniProtKB-KW"/>
</dbReference>
<proteinExistence type="predicted"/>
<dbReference type="EMBL" id="FNHF01000002">
    <property type="protein sequence ID" value="SDM21484.1"/>
    <property type="molecule type" value="Genomic_DNA"/>
</dbReference>
<keyword evidence="1" id="KW-0378">Hydrolase</keyword>
<dbReference type="InterPro" id="IPR023365">
    <property type="entry name" value="Sortase_dom-sf"/>
</dbReference>
<reference evidence="5" key="1">
    <citation type="submission" date="2016-10" db="EMBL/GenBank/DDBJ databases">
        <authorList>
            <person name="Varghese N."/>
            <person name="Submissions S."/>
        </authorList>
    </citation>
    <scope>NUCLEOTIDE SEQUENCE [LARGE SCALE GENOMIC DNA]</scope>
    <source>
        <strain evidence="5">CGMCC 1.6199</strain>
    </source>
</reference>
<evidence type="ECO:0000256" key="1">
    <source>
        <dbReference type="ARBA" id="ARBA00022801"/>
    </source>
</evidence>
<evidence type="ECO:0000256" key="3">
    <source>
        <dbReference type="SAM" id="MobiDB-lite"/>
    </source>
</evidence>
<dbReference type="OrthoDB" id="165822at2"/>
<gene>
    <name evidence="4" type="ORF">SAMN05216244_1950</name>
</gene>
<name>A0A1G9RE36_9BACI</name>
<evidence type="ECO:0000313" key="5">
    <source>
        <dbReference type="Proteomes" id="UP000182347"/>
    </source>
</evidence>
<sequence length="200" mass="22046">MKKIAFLAMIAGVVLLSYGLVQVIYTEQAQQSSLAEAHSLLNGGKTANPKENGRTQKQGTDDVENYLPEQGETVGILTIPKIDAELPIVEGTDPDDLEKGVGHYKGTAYPTENDQIVLSGHRDTVFRRMGEVEIGDIFIVKLPYGEFRYQMKSARVVDADDRTVIKPTAPQEVLTLTTCYPFSYLGNAPQRYIITAIPVK</sequence>
<dbReference type="InterPro" id="IPR005754">
    <property type="entry name" value="Sortase"/>
</dbReference>
<protein>
    <submittedName>
        <fullName evidence="4">Sortase A</fullName>
    </submittedName>
</protein>
<organism evidence="4 5">
    <name type="scientific">Sediminibacillus halophilus</name>
    <dbReference type="NCBI Taxonomy" id="482461"/>
    <lineage>
        <taxon>Bacteria</taxon>
        <taxon>Bacillati</taxon>
        <taxon>Bacillota</taxon>
        <taxon>Bacilli</taxon>
        <taxon>Bacillales</taxon>
        <taxon>Bacillaceae</taxon>
        <taxon>Sediminibacillus</taxon>
    </lineage>
</organism>
<keyword evidence="5" id="KW-1185">Reference proteome</keyword>
<dbReference type="Proteomes" id="UP000182347">
    <property type="component" value="Unassembled WGS sequence"/>
</dbReference>
<dbReference type="STRING" id="482461.SAMN05216244_1950"/>
<feature type="region of interest" description="Disordered" evidence="3">
    <location>
        <begin position="42"/>
        <end position="61"/>
    </location>
</feature>
<feature type="active site" description="Acyl-thioester intermediate" evidence="2">
    <location>
        <position position="179"/>
    </location>
</feature>
<dbReference type="CDD" id="cd05828">
    <property type="entry name" value="Sortase_D_1"/>
    <property type="match status" value="1"/>
</dbReference>
<feature type="active site" description="Proton donor/acceptor" evidence="2">
    <location>
        <position position="121"/>
    </location>
</feature>
<dbReference type="Pfam" id="PF04203">
    <property type="entry name" value="Sortase"/>
    <property type="match status" value="1"/>
</dbReference>